<dbReference type="EMBL" id="JBHMAG010000013">
    <property type="protein sequence ID" value="MFB9753821.1"/>
    <property type="molecule type" value="Genomic_DNA"/>
</dbReference>
<organism evidence="6 7">
    <name type="scientific">Paenibacillus hodogayensis</name>
    <dbReference type="NCBI Taxonomy" id="279208"/>
    <lineage>
        <taxon>Bacteria</taxon>
        <taxon>Bacillati</taxon>
        <taxon>Bacillota</taxon>
        <taxon>Bacilli</taxon>
        <taxon>Bacillales</taxon>
        <taxon>Paenibacillaceae</taxon>
        <taxon>Paenibacillus</taxon>
    </lineage>
</organism>
<evidence type="ECO:0000313" key="7">
    <source>
        <dbReference type="Proteomes" id="UP001589619"/>
    </source>
</evidence>
<accession>A0ABV5W056</accession>
<keyword evidence="7" id="KW-1185">Reference proteome</keyword>
<dbReference type="RefSeq" id="WP_344915052.1">
    <property type="nucleotide sequence ID" value="NZ_BAAAYO010000014.1"/>
</dbReference>
<evidence type="ECO:0000256" key="1">
    <source>
        <dbReference type="ARBA" id="ARBA00022485"/>
    </source>
</evidence>
<keyword evidence="1" id="KW-0004">4Fe-4S</keyword>
<evidence type="ECO:0000313" key="6">
    <source>
        <dbReference type="EMBL" id="MFB9753821.1"/>
    </source>
</evidence>
<keyword evidence="5" id="KW-0411">Iron-sulfur</keyword>
<dbReference type="PANTHER" id="PTHR43498:SF1">
    <property type="entry name" value="COB--COM HETERODISULFIDE REDUCTASE IRON-SULFUR SUBUNIT A"/>
    <property type="match status" value="1"/>
</dbReference>
<evidence type="ECO:0000256" key="4">
    <source>
        <dbReference type="ARBA" id="ARBA00023004"/>
    </source>
</evidence>
<dbReference type="GO" id="GO:0016491">
    <property type="term" value="F:oxidoreductase activity"/>
    <property type="evidence" value="ECO:0007669"/>
    <property type="project" value="UniProtKB-KW"/>
</dbReference>
<proteinExistence type="predicted"/>
<protein>
    <submittedName>
        <fullName evidence="6">FAD-dependent oxidoreductase</fullName>
        <ecNumber evidence="6">1.-.-.-</ecNumber>
    </submittedName>
</protein>
<evidence type="ECO:0000256" key="5">
    <source>
        <dbReference type="ARBA" id="ARBA00023014"/>
    </source>
</evidence>
<evidence type="ECO:0000256" key="2">
    <source>
        <dbReference type="ARBA" id="ARBA00022723"/>
    </source>
</evidence>
<dbReference type="InterPro" id="IPR039650">
    <property type="entry name" value="HdrA-like"/>
</dbReference>
<dbReference type="Proteomes" id="UP001589619">
    <property type="component" value="Unassembled WGS sequence"/>
</dbReference>
<keyword evidence="4" id="KW-0408">Iron</keyword>
<dbReference type="Gene3D" id="3.50.50.60">
    <property type="entry name" value="FAD/NAD(P)-binding domain"/>
    <property type="match status" value="1"/>
</dbReference>
<dbReference type="InterPro" id="IPR036188">
    <property type="entry name" value="FAD/NAD-bd_sf"/>
</dbReference>
<reference evidence="6 7" key="1">
    <citation type="submission" date="2024-09" db="EMBL/GenBank/DDBJ databases">
        <authorList>
            <person name="Sun Q."/>
            <person name="Mori K."/>
        </authorList>
    </citation>
    <scope>NUCLEOTIDE SEQUENCE [LARGE SCALE GENOMIC DNA]</scope>
    <source>
        <strain evidence="6 7">JCM 12520</strain>
    </source>
</reference>
<keyword evidence="2" id="KW-0479">Metal-binding</keyword>
<gene>
    <name evidence="6" type="ORF">ACFFNY_19810</name>
</gene>
<evidence type="ECO:0000256" key="3">
    <source>
        <dbReference type="ARBA" id="ARBA00023002"/>
    </source>
</evidence>
<dbReference type="Pfam" id="PF12831">
    <property type="entry name" value="FAD_oxidored"/>
    <property type="match status" value="1"/>
</dbReference>
<sequence length="518" mass="57550">MTITDFSKLRYYKKQAVSENPERVKADLCIYGGTSAGISAAVQATRMGLSVVIAEFGLHLGGLTASGLGRTDFGYKTSVGGIAREFYQEIGKQYGSEDGDGTAWYLEPHVAKRVYTEWLEKAGVPVYFEQHLAKVEKKDGKIISITMENGNVFAADAFIDATYEGDLLARAGVSYHVGRESNTVYNETWNGIQFGSPHHTFKAWVDPFVKEGKPDSGLLHGISDEAPGIQGQGDRSVQAYNFRICLTDAPENRVKFPEPPQYDPSKFELLARYLRAGVWDALRLHVPMPNQKTDLNNFGGVSTDHIGMNHEWPDGDYATRERVFQEHVHHNLGMLYFLSNDERVPQAVREEVGRWGLPADEFQQTANWPHYLYVREGRRMVGEVVMNQNHCLRYVKAEDSIGLASYGMDSHNCRRLVLDGRCVNEGDVEIPVLGPYPISHRAILPKGEECTNLVVPVCLSASHIAYGSIRMEPVFMVLGQSAATIAGLALAAGGRAVQDVEYSELRERLLQDGQSLDL</sequence>
<name>A0ABV5W056_9BACL</name>
<dbReference type="PANTHER" id="PTHR43498">
    <property type="entry name" value="FERREDOXIN:COB-COM HETERODISULFIDE REDUCTASE SUBUNIT A"/>
    <property type="match status" value="1"/>
</dbReference>
<dbReference type="EC" id="1.-.-.-" evidence="6"/>
<dbReference type="SUPFAM" id="SSF51905">
    <property type="entry name" value="FAD/NAD(P)-binding domain"/>
    <property type="match status" value="1"/>
</dbReference>
<comment type="caution">
    <text evidence="6">The sequence shown here is derived from an EMBL/GenBank/DDBJ whole genome shotgun (WGS) entry which is preliminary data.</text>
</comment>
<keyword evidence="3 6" id="KW-0560">Oxidoreductase</keyword>